<proteinExistence type="predicted"/>
<dbReference type="Proteomes" id="UP000176864">
    <property type="component" value="Unassembled WGS sequence"/>
</dbReference>
<dbReference type="InterPro" id="IPR036615">
    <property type="entry name" value="Mur_ligase_C_dom_sf"/>
</dbReference>
<dbReference type="AlphaFoldDB" id="A0A1F5NJ32"/>
<dbReference type="STRING" id="1817824.A2751_00515"/>
<dbReference type="SUPFAM" id="SSF53244">
    <property type="entry name" value="MurD-like peptide ligases, peptide-binding domain"/>
    <property type="match status" value="1"/>
</dbReference>
<organism evidence="2 3">
    <name type="scientific">Candidatus Doudnabacteria bacterium RIFCSPHIGHO2_01_FULL_46_14</name>
    <dbReference type="NCBI Taxonomy" id="1817824"/>
    <lineage>
        <taxon>Bacteria</taxon>
        <taxon>Candidatus Doudnaibacteriota</taxon>
    </lineage>
</organism>
<dbReference type="PANTHER" id="PTHR23135">
    <property type="entry name" value="MUR LIGASE FAMILY MEMBER"/>
    <property type="match status" value="1"/>
</dbReference>
<sequence length="160" mass="18043">MEFIQREPFNVVVDYAHTPESLEAVYKTLKENLKFKNLKLICVLGAAGGGRDKWKRPEFGRIASEYCDEIILTNEDPYDENPEKIIEDIFSGISSSQNFQSLKVSKVLNRREAIRTALKSARESDTVIITGKGSEISMAVAGGKKLPWSDKDVVREFLNN</sequence>
<accession>A0A1F5NJ32</accession>
<comment type="caution">
    <text evidence="2">The sequence shown here is derived from an EMBL/GenBank/DDBJ whole genome shotgun (WGS) entry which is preliminary data.</text>
</comment>
<evidence type="ECO:0000313" key="2">
    <source>
        <dbReference type="EMBL" id="OGE77655.1"/>
    </source>
</evidence>
<evidence type="ECO:0000259" key="1">
    <source>
        <dbReference type="Pfam" id="PF02875"/>
    </source>
</evidence>
<feature type="domain" description="Mur ligase C-terminal" evidence="1">
    <location>
        <begin position="1"/>
        <end position="133"/>
    </location>
</feature>
<dbReference type="Gene3D" id="3.90.190.20">
    <property type="entry name" value="Mur ligase, C-terminal domain"/>
    <property type="match status" value="1"/>
</dbReference>
<name>A0A1F5NJ32_9BACT</name>
<dbReference type="GO" id="GO:0016881">
    <property type="term" value="F:acid-amino acid ligase activity"/>
    <property type="evidence" value="ECO:0007669"/>
    <property type="project" value="InterPro"/>
</dbReference>
<reference evidence="2 3" key="1">
    <citation type="journal article" date="2016" name="Nat. Commun.">
        <title>Thousands of microbial genomes shed light on interconnected biogeochemical processes in an aquifer system.</title>
        <authorList>
            <person name="Anantharaman K."/>
            <person name="Brown C.T."/>
            <person name="Hug L.A."/>
            <person name="Sharon I."/>
            <person name="Castelle C.J."/>
            <person name="Probst A.J."/>
            <person name="Thomas B.C."/>
            <person name="Singh A."/>
            <person name="Wilkins M.J."/>
            <person name="Karaoz U."/>
            <person name="Brodie E.L."/>
            <person name="Williams K.H."/>
            <person name="Hubbard S.S."/>
            <person name="Banfield J.F."/>
        </authorList>
    </citation>
    <scope>NUCLEOTIDE SEQUENCE [LARGE SCALE GENOMIC DNA]</scope>
</reference>
<dbReference type="EMBL" id="MFEK01000017">
    <property type="protein sequence ID" value="OGE77655.1"/>
    <property type="molecule type" value="Genomic_DNA"/>
</dbReference>
<dbReference type="Pfam" id="PF02875">
    <property type="entry name" value="Mur_ligase_C"/>
    <property type="match status" value="1"/>
</dbReference>
<evidence type="ECO:0000313" key="3">
    <source>
        <dbReference type="Proteomes" id="UP000176864"/>
    </source>
</evidence>
<dbReference type="PANTHER" id="PTHR23135:SF4">
    <property type="entry name" value="UDP-N-ACETYLMURAMOYL-L-ALANYL-D-GLUTAMATE--2,6-DIAMINOPIMELATE LIGASE MURE HOMOLOG, CHLOROPLASTIC"/>
    <property type="match status" value="1"/>
</dbReference>
<dbReference type="InterPro" id="IPR004101">
    <property type="entry name" value="Mur_ligase_C"/>
</dbReference>
<gene>
    <name evidence="2" type="ORF">A2751_00515</name>
</gene>
<protein>
    <recommendedName>
        <fullName evidence="1">Mur ligase C-terminal domain-containing protein</fullName>
    </recommendedName>
</protein>